<feature type="transmembrane region" description="Helical" evidence="3">
    <location>
        <begin position="26"/>
        <end position="52"/>
    </location>
</feature>
<dbReference type="InterPro" id="IPR029050">
    <property type="entry name" value="Immunoprotect_excell_Ig-like"/>
</dbReference>
<dbReference type="Pfam" id="PF11611">
    <property type="entry name" value="DUF4352"/>
    <property type="match status" value="1"/>
</dbReference>
<reference evidence="5 6" key="1">
    <citation type="submission" date="2020-07" db="EMBL/GenBank/DDBJ databases">
        <title>Sequencing the genomes of 1000 actinobacteria strains.</title>
        <authorList>
            <person name="Klenk H.-P."/>
        </authorList>
    </citation>
    <scope>NUCLEOTIDE SEQUENCE [LARGE SCALE GENOMIC DNA]</scope>
    <source>
        <strain evidence="5 6">DSM 45927</strain>
    </source>
</reference>
<keyword evidence="3" id="KW-1133">Transmembrane helix</keyword>
<evidence type="ECO:0000256" key="2">
    <source>
        <dbReference type="SAM" id="MobiDB-lite"/>
    </source>
</evidence>
<sequence>MYSSQYYQPQQPYSYPQEPPKKKTNWWLMGCLGCGGLLILVIGIIVVVAVVLNSGDDSADSPPSVDIPSAGSEPPADGSSAPPAEGGDGEVTIVAETAEYTPGVLSEGGDYVAVNVTVTNNGSDPLAVNPLYFSIEDENGQTVEADLMESVGQDEPFDAMDLATGESESGVVVFPTASAPTTLIMEDVLGMTSYEAPVN</sequence>
<organism evidence="5 6">
    <name type="scientific">Streptomonospora nanhaiensis</name>
    <dbReference type="NCBI Taxonomy" id="1323731"/>
    <lineage>
        <taxon>Bacteria</taxon>
        <taxon>Bacillati</taxon>
        <taxon>Actinomycetota</taxon>
        <taxon>Actinomycetes</taxon>
        <taxon>Streptosporangiales</taxon>
        <taxon>Nocardiopsidaceae</taxon>
        <taxon>Streptomonospora</taxon>
    </lineage>
</organism>
<evidence type="ECO:0000313" key="5">
    <source>
        <dbReference type="EMBL" id="NYI98204.1"/>
    </source>
</evidence>
<evidence type="ECO:0000259" key="4">
    <source>
        <dbReference type="Pfam" id="PF11611"/>
    </source>
</evidence>
<dbReference type="Gene3D" id="2.60.40.1240">
    <property type="match status" value="1"/>
</dbReference>
<feature type="region of interest" description="Disordered" evidence="2">
    <location>
        <begin position="57"/>
        <end position="88"/>
    </location>
</feature>
<keyword evidence="6" id="KW-1185">Reference proteome</keyword>
<dbReference type="EMBL" id="JACCFO010000001">
    <property type="protein sequence ID" value="NYI98204.1"/>
    <property type="molecule type" value="Genomic_DNA"/>
</dbReference>
<proteinExistence type="predicted"/>
<protein>
    <recommendedName>
        <fullName evidence="4">DUF4352 domain-containing protein</fullName>
    </recommendedName>
</protein>
<dbReference type="Proteomes" id="UP000575985">
    <property type="component" value="Unassembled WGS sequence"/>
</dbReference>
<dbReference type="RefSeq" id="WP_179769399.1">
    <property type="nucleotide sequence ID" value="NZ_JACCFO010000001.1"/>
</dbReference>
<dbReference type="AlphaFoldDB" id="A0A853BTE9"/>
<evidence type="ECO:0000256" key="3">
    <source>
        <dbReference type="SAM" id="Phobius"/>
    </source>
</evidence>
<keyword evidence="3" id="KW-0812">Transmembrane</keyword>
<gene>
    <name evidence="5" type="ORF">HNR12_004481</name>
</gene>
<name>A0A853BTE9_9ACTN</name>
<keyword evidence="3" id="KW-0472">Membrane</keyword>
<keyword evidence="1" id="KW-0732">Signal</keyword>
<comment type="caution">
    <text evidence="5">The sequence shown here is derived from an EMBL/GenBank/DDBJ whole genome shotgun (WGS) entry which is preliminary data.</text>
</comment>
<evidence type="ECO:0000256" key="1">
    <source>
        <dbReference type="ARBA" id="ARBA00022729"/>
    </source>
</evidence>
<feature type="domain" description="DUF4352" evidence="4">
    <location>
        <begin position="106"/>
        <end position="176"/>
    </location>
</feature>
<dbReference type="InterPro" id="IPR029051">
    <property type="entry name" value="DUF4352"/>
</dbReference>
<evidence type="ECO:0000313" key="6">
    <source>
        <dbReference type="Proteomes" id="UP000575985"/>
    </source>
</evidence>
<accession>A0A853BTE9</accession>